<accession>A0A1L3GQN9</accession>
<dbReference type="Proteomes" id="UP000182517">
    <property type="component" value="Chromosome"/>
</dbReference>
<evidence type="ECO:0000313" key="2">
    <source>
        <dbReference type="Proteomes" id="UP000182517"/>
    </source>
</evidence>
<protein>
    <submittedName>
        <fullName evidence="1">Uncharacterized protein</fullName>
    </submittedName>
</protein>
<dbReference type="AlphaFoldDB" id="A0A1L3GQN9"/>
<reference evidence="1 2" key="1">
    <citation type="journal article" date="2017" name="Genome Announc.">
        <title>Complete Genome Sequences of Two Acetylene-Fermenting Pelobacter acetylenicus Strains.</title>
        <authorList>
            <person name="Sutton J.M."/>
            <person name="Baesman S.M."/>
            <person name="Fierst J.L."/>
            <person name="Poret-Peterson A.T."/>
            <person name="Oremland R.S."/>
            <person name="Dunlap D.S."/>
            <person name="Akob D.M."/>
        </authorList>
    </citation>
    <scope>NUCLEOTIDE SEQUENCE [LARGE SCALE GENOMIC DNA]</scope>
    <source>
        <strain evidence="1 2">SFB93</strain>
    </source>
</reference>
<dbReference type="KEGG" id="pef:A7E78_10430"/>
<dbReference type="OrthoDB" id="5405781at2"/>
<organism evidence="1 2">
    <name type="scientific">Syntrophotalea acetylenivorans</name>
    <dbReference type="NCBI Taxonomy" id="1842532"/>
    <lineage>
        <taxon>Bacteria</taxon>
        <taxon>Pseudomonadati</taxon>
        <taxon>Thermodesulfobacteriota</taxon>
        <taxon>Desulfuromonadia</taxon>
        <taxon>Desulfuromonadales</taxon>
        <taxon>Syntrophotaleaceae</taxon>
        <taxon>Syntrophotalea</taxon>
    </lineage>
</organism>
<name>A0A1L3GQN9_9BACT</name>
<dbReference type="RefSeq" id="WP_072284205.1">
    <property type="nucleotide sequence ID" value="NZ_CP015519.1"/>
</dbReference>
<sequence length="70" mass="8100">MKICKLCEEQSEKARNGKPHESLTKVDGARIFKGHNKRGFEEQDYQCLSCKAKFTHSTNKNDLAWTLWQG</sequence>
<proteinExistence type="predicted"/>
<keyword evidence="2" id="KW-1185">Reference proteome</keyword>
<evidence type="ECO:0000313" key="1">
    <source>
        <dbReference type="EMBL" id="APG28225.1"/>
    </source>
</evidence>
<dbReference type="EMBL" id="CP015519">
    <property type="protein sequence ID" value="APG28225.1"/>
    <property type="molecule type" value="Genomic_DNA"/>
</dbReference>
<gene>
    <name evidence="1" type="ORF">A7E78_10430</name>
</gene>